<reference evidence="1" key="1">
    <citation type="submission" date="2020-08" db="EMBL/GenBank/DDBJ databases">
        <title>Genome sequencing and assembly of the red palm weevil Rhynchophorus ferrugineus.</title>
        <authorList>
            <person name="Dias G.B."/>
            <person name="Bergman C.M."/>
            <person name="Manee M."/>
        </authorList>
    </citation>
    <scope>NUCLEOTIDE SEQUENCE</scope>
    <source>
        <strain evidence="1">AA-2017</strain>
        <tissue evidence="1">Whole larva</tissue>
    </source>
</reference>
<keyword evidence="2" id="KW-1185">Reference proteome</keyword>
<accession>A0A834IS81</accession>
<dbReference type="EMBL" id="JAACXV010000058">
    <property type="protein sequence ID" value="KAF7285305.1"/>
    <property type="molecule type" value="Genomic_DNA"/>
</dbReference>
<proteinExistence type="predicted"/>
<evidence type="ECO:0000313" key="1">
    <source>
        <dbReference type="EMBL" id="KAF7285305.1"/>
    </source>
</evidence>
<sequence>MQTKSETVYRRILKSGGDSQPYVLLNAPDRNKPEDFIAPNTPIQQQKHLISVITRQIRSGPALRSLSLSGSRPPPSLFVQISPRMQRHHQARPSIIRPTWRPVLFGISSDAPTTMSLSSFTR</sequence>
<organism evidence="1 2">
    <name type="scientific">Rhynchophorus ferrugineus</name>
    <name type="common">Red palm weevil</name>
    <name type="synonym">Curculio ferrugineus</name>
    <dbReference type="NCBI Taxonomy" id="354439"/>
    <lineage>
        <taxon>Eukaryota</taxon>
        <taxon>Metazoa</taxon>
        <taxon>Ecdysozoa</taxon>
        <taxon>Arthropoda</taxon>
        <taxon>Hexapoda</taxon>
        <taxon>Insecta</taxon>
        <taxon>Pterygota</taxon>
        <taxon>Neoptera</taxon>
        <taxon>Endopterygota</taxon>
        <taxon>Coleoptera</taxon>
        <taxon>Polyphaga</taxon>
        <taxon>Cucujiformia</taxon>
        <taxon>Curculionidae</taxon>
        <taxon>Dryophthorinae</taxon>
        <taxon>Rhynchophorus</taxon>
    </lineage>
</organism>
<dbReference type="AlphaFoldDB" id="A0A834IS81"/>
<gene>
    <name evidence="1" type="ORF">GWI33_011434</name>
</gene>
<dbReference type="Proteomes" id="UP000625711">
    <property type="component" value="Unassembled WGS sequence"/>
</dbReference>
<comment type="caution">
    <text evidence="1">The sequence shown here is derived from an EMBL/GenBank/DDBJ whole genome shotgun (WGS) entry which is preliminary data.</text>
</comment>
<evidence type="ECO:0000313" key="2">
    <source>
        <dbReference type="Proteomes" id="UP000625711"/>
    </source>
</evidence>
<protein>
    <submittedName>
        <fullName evidence="1">Uncharacterized protein</fullName>
    </submittedName>
</protein>
<name>A0A834IS81_RHYFE</name>